<comment type="subcellular location">
    <subcellularLocation>
        <location evidence="1">Membrane</location>
        <topology evidence="1">Multi-pass membrane protein</topology>
    </subcellularLocation>
</comment>
<keyword evidence="7" id="KW-0762">Sugar transport</keyword>
<keyword evidence="8" id="KW-1185">Reference proteome</keyword>
<dbReference type="InterPro" id="IPR005829">
    <property type="entry name" value="Sugar_transporter_CS"/>
</dbReference>
<organism evidence="7 8">
    <name type="scientific">Burkholderia plantarii</name>
    <dbReference type="NCBI Taxonomy" id="41899"/>
    <lineage>
        <taxon>Bacteria</taxon>
        <taxon>Pseudomonadati</taxon>
        <taxon>Pseudomonadota</taxon>
        <taxon>Betaproteobacteria</taxon>
        <taxon>Burkholderiales</taxon>
        <taxon>Burkholderiaceae</taxon>
        <taxon>Burkholderia</taxon>
    </lineage>
</organism>
<dbReference type="KEGG" id="bgp:BGL_2c21020"/>
<dbReference type="InterPro" id="IPR011701">
    <property type="entry name" value="MFS"/>
</dbReference>
<feature type="transmembrane region" description="Helical" evidence="5">
    <location>
        <begin position="236"/>
        <end position="257"/>
    </location>
</feature>
<feature type="transmembrane region" description="Helical" evidence="5">
    <location>
        <begin position="87"/>
        <end position="106"/>
    </location>
</feature>
<feature type="transmembrane region" description="Helical" evidence="5">
    <location>
        <begin position="177"/>
        <end position="196"/>
    </location>
</feature>
<dbReference type="PROSITE" id="PS00217">
    <property type="entry name" value="SUGAR_TRANSPORT_2"/>
    <property type="match status" value="1"/>
</dbReference>
<feature type="transmembrane region" description="Helical" evidence="5">
    <location>
        <begin position="358"/>
        <end position="380"/>
    </location>
</feature>
<evidence type="ECO:0000313" key="8">
    <source>
        <dbReference type="Proteomes" id="UP000031838"/>
    </source>
</evidence>
<evidence type="ECO:0000259" key="6">
    <source>
        <dbReference type="PROSITE" id="PS50850"/>
    </source>
</evidence>
<dbReference type="PANTHER" id="PTHR23508:SF10">
    <property type="entry name" value="CARBOXYLIC ACID TRANSPORTER PROTEIN HOMOLOG"/>
    <property type="match status" value="1"/>
</dbReference>
<dbReference type="Pfam" id="PF07690">
    <property type="entry name" value="MFS_1"/>
    <property type="match status" value="1"/>
</dbReference>
<evidence type="ECO:0000256" key="5">
    <source>
        <dbReference type="SAM" id="Phobius"/>
    </source>
</evidence>
<protein>
    <submittedName>
        <fullName evidence="7">Sugar transporter</fullName>
    </submittedName>
</protein>
<feature type="transmembrane region" description="Helical" evidence="5">
    <location>
        <begin position="325"/>
        <end position="346"/>
    </location>
</feature>
<feature type="transmembrane region" description="Helical" evidence="5">
    <location>
        <begin position="61"/>
        <end position="80"/>
    </location>
</feature>
<dbReference type="SUPFAM" id="SSF103473">
    <property type="entry name" value="MFS general substrate transporter"/>
    <property type="match status" value="1"/>
</dbReference>
<dbReference type="PROSITE" id="PS50850">
    <property type="entry name" value="MFS"/>
    <property type="match status" value="1"/>
</dbReference>
<dbReference type="EMBL" id="CP002581">
    <property type="protein sequence ID" value="AJK50166.1"/>
    <property type="molecule type" value="Genomic_DNA"/>
</dbReference>
<reference evidence="7 8" key="2">
    <citation type="journal article" date="2016" name="Appl. Microbiol. Biotechnol.">
        <title>Mutations improving production and secretion of extracellular lipase by Burkholderia glumae PG1.</title>
        <authorList>
            <person name="Knapp A."/>
            <person name="Voget S."/>
            <person name="Gao R."/>
            <person name="Zaburannyi N."/>
            <person name="Krysciak D."/>
            <person name="Breuer M."/>
            <person name="Hauer B."/>
            <person name="Streit W.R."/>
            <person name="Muller R."/>
            <person name="Daniel R."/>
            <person name="Jaeger K.E."/>
        </authorList>
    </citation>
    <scope>NUCLEOTIDE SEQUENCE [LARGE SCALE GENOMIC DNA]</scope>
    <source>
        <strain evidence="7 8">PG1</strain>
    </source>
</reference>
<dbReference type="InterPro" id="IPR036259">
    <property type="entry name" value="MFS_trans_sf"/>
</dbReference>
<evidence type="ECO:0000256" key="1">
    <source>
        <dbReference type="ARBA" id="ARBA00004141"/>
    </source>
</evidence>
<evidence type="ECO:0000256" key="2">
    <source>
        <dbReference type="ARBA" id="ARBA00022692"/>
    </source>
</evidence>
<dbReference type="InterPro" id="IPR020846">
    <property type="entry name" value="MFS_dom"/>
</dbReference>
<keyword evidence="4 5" id="KW-0472">Membrane</keyword>
<evidence type="ECO:0000256" key="3">
    <source>
        <dbReference type="ARBA" id="ARBA00022989"/>
    </source>
</evidence>
<keyword evidence="7" id="KW-0813">Transport</keyword>
<feature type="transmembrane region" description="Helical" evidence="5">
    <location>
        <begin position="269"/>
        <end position="288"/>
    </location>
</feature>
<dbReference type="AlphaFoldDB" id="A0A0B6SD43"/>
<reference evidence="8" key="1">
    <citation type="submission" date="2011-03" db="EMBL/GenBank/DDBJ databases">
        <authorList>
            <person name="Voget S."/>
            <person name="Streit W.R."/>
            <person name="Jaeger K.E."/>
            <person name="Daniel R."/>
        </authorList>
    </citation>
    <scope>NUCLEOTIDE SEQUENCE [LARGE SCALE GENOMIC DNA]</scope>
    <source>
        <strain evidence="8">PG1</strain>
    </source>
</reference>
<keyword evidence="3 5" id="KW-1133">Transmembrane helix</keyword>
<feature type="transmembrane region" description="Helical" evidence="5">
    <location>
        <begin position="300"/>
        <end position="319"/>
    </location>
</feature>
<evidence type="ECO:0000256" key="4">
    <source>
        <dbReference type="ARBA" id="ARBA00023136"/>
    </source>
</evidence>
<feature type="domain" description="Major facilitator superfamily (MFS) profile" evidence="6">
    <location>
        <begin position="23"/>
        <end position="412"/>
    </location>
</feature>
<gene>
    <name evidence="7" type="ORF">BGL_2c21020</name>
</gene>
<dbReference type="PANTHER" id="PTHR23508">
    <property type="entry name" value="CARBOXYLIC ACID TRANSPORTER PROTEIN HOMOLOG"/>
    <property type="match status" value="1"/>
</dbReference>
<dbReference type="GO" id="GO:0046943">
    <property type="term" value="F:carboxylic acid transmembrane transporter activity"/>
    <property type="evidence" value="ECO:0007669"/>
    <property type="project" value="TreeGrafter"/>
</dbReference>
<dbReference type="Gene3D" id="1.20.1250.20">
    <property type="entry name" value="MFS general substrate transporter like domains"/>
    <property type="match status" value="2"/>
</dbReference>
<name>A0A0B6SD43_BURPL</name>
<dbReference type="GO" id="GO:0005886">
    <property type="term" value="C:plasma membrane"/>
    <property type="evidence" value="ECO:0007669"/>
    <property type="project" value="TreeGrafter"/>
</dbReference>
<evidence type="ECO:0000313" key="7">
    <source>
        <dbReference type="EMBL" id="AJK50166.1"/>
    </source>
</evidence>
<feature type="transmembrane region" description="Helical" evidence="5">
    <location>
        <begin position="386"/>
        <end position="408"/>
    </location>
</feature>
<sequence>MNHEETRFMASWLKQLTTSEKRTFWACFSGWGLDAMDTQMYALTIPTLIALWGMTRGQAGILGTTVLIMASIGGWIAGILSDRYGRVRILQLTIAWFSLFTFLSAFTDSFWQLLVTRSLQGIGFGGEWAVGAVLISETINPQLRGRVVGALQAGWAIGYGIAVLLTTLLLSTLEPNLAWRVLFALGVVPAVLVLWIRRNIEEAPVFARERATLEATAPVGIWEVFSGPSRATTVKAILLTLGIYGGNYVMITWLPAYLKLVLNLSITHVGGYLAINILGSFAGAFLNGWMADAFGRRKTFVIIACLQAVAVSLYTMAPINLAATLVLGFVLGTLQSGTAAGTGAYLAELFPTRIRGAAQGLCGNAGRAIGAVMPTLVGLVSTRTGLGAAMGLCAGSAYLIVVVAALLLPETRGRDLATVE</sequence>
<keyword evidence="2 5" id="KW-0812">Transmembrane</keyword>
<dbReference type="Proteomes" id="UP000031838">
    <property type="component" value="Chromosome 2"/>
</dbReference>
<accession>A0A0B6SD43</accession>
<dbReference type="HOGENOM" id="CLU_001265_46_6_4"/>
<feature type="transmembrane region" description="Helical" evidence="5">
    <location>
        <begin position="147"/>
        <end position="171"/>
    </location>
</feature>
<proteinExistence type="predicted"/>
<dbReference type="CDD" id="cd17371">
    <property type="entry name" value="MFS_MucK"/>
    <property type="match status" value="1"/>
</dbReference>